<dbReference type="AlphaFoldDB" id="A0A165A0L7"/>
<evidence type="ECO:0000313" key="2">
    <source>
        <dbReference type="EMBL" id="KZF19784.1"/>
    </source>
</evidence>
<dbReference type="RefSeq" id="XP_018185339.1">
    <property type="nucleotide sequence ID" value="XM_018335486.1"/>
</dbReference>
<protein>
    <recommendedName>
        <fullName evidence="4">Translation machinery associated TMA7</fullName>
    </recommendedName>
</protein>
<evidence type="ECO:0008006" key="4">
    <source>
        <dbReference type="Google" id="ProtNLM"/>
    </source>
</evidence>
<name>A0A165A0L7_XYLHT</name>
<organism evidence="2 3">
    <name type="scientific">Xylona heveae (strain CBS 132557 / TC161)</name>
    <dbReference type="NCBI Taxonomy" id="1328760"/>
    <lineage>
        <taxon>Eukaryota</taxon>
        <taxon>Fungi</taxon>
        <taxon>Dikarya</taxon>
        <taxon>Ascomycota</taxon>
        <taxon>Pezizomycotina</taxon>
        <taxon>Xylonomycetes</taxon>
        <taxon>Xylonales</taxon>
        <taxon>Xylonaceae</taxon>
        <taxon>Xylona</taxon>
    </lineage>
</organism>
<reference evidence="2 3" key="1">
    <citation type="journal article" date="2016" name="Fungal Biol.">
        <title>The genome of Xylona heveae provides a window into fungal endophytism.</title>
        <authorList>
            <person name="Gazis R."/>
            <person name="Kuo A."/>
            <person name="Riley R."/>
            <person name="LaButti K."/>
            <person name="Lipzen A."/>
            <person name="Lin J."/>
            <person name="Amirebrahimi M."/>
            <person name="Hesse C.N."/>
            <person name="Spatafora J.W."/>
            <person name="Henrissat B."/>
            <person name="Hainaut M."/>
            <person name="Grigoriev I.V."/>
            <person name="Hibbett D.S."/>
        </authorList>
    </citation>
    <scope>NUCLEOTIDE SEQUENCE [LARGE SCALE GENOMIC DNA]</scope>
    <source>
        <strain evidence="2 3">TC161</strain>
    </source>
</reference>
<gene>
    <name evidence="2" type="ORF">L228DRAFT_271104</name>
</gene>
<feature type="compositionally biased region" description="Basic and acidic residues" evidence="1">
    <location>
        <begin position="20"/>
        <end position="55"/>
    </location>
</feature>
<dbReference type="Proteomes" id="UP000076632">
    <property type="component" value="Unassembled WGS sequence"/>
</dbReference>
<dbReference type="GeneID" id="28900623"/>
<proteinExistence type="predicted"/>
<dbReference type="OMA" id="HDLEFQE"/>
<dbReference type="STRING" id="1328760.A0A165A0L7"/>
<dbReference type="EMBL" id="KV407465">
    <property type="protein sequence ID" value="KZF19784.1"/>
    <property type="molecule type" value="Genomic_DNA"/>
</dbReference>
<dbReference type="FunCoup" id="A0A165A0L7">
    <property type="interactions" value="549"/>
</dbReference>
<evidence type="ECO:0000256" key="1">
    <source>
        <dbReference type="SAM" id="MobiDB-lite"/>
    </source>
</evidence>
<sequence length="55" mass="6147">MGGSSREGGKVKPLKQPKKDKKDVDDEDRAHQEKLRADAKARKDMADALKKGKKK</sequence>
<accession>A0A165A0L7</accession>
<keyword evidence="3" id="KW-1185">Reference proteome</keyword>
<dbReference type="InParanoid" id="A0A165A0L7"/>
<dbReference type="Pfam" id="PF09072">
    <property type="entry name" value="TMA7"/>
    <property type="match status" value="1"/>
</dbReference>
<evidence type="ECO:0000313" key="3">
    <source>
        <dbReference type="Proteomes" id="UP000076632"/>
    </source>
</evidence>
<dbReference type="InterPro" id="IPR015157">
    <property type="entry name" value="TMA7"/>
</dbReference>
<feature type="region of interest" description="Disordered" evidence="1">
    <location>
        <begin position="1"/>
        <end position="55"/>
    </location>
</feature>